<dbReference type="PANTHER" id="PTHR44176">
    <property type="entry name" value="DNAJ HOMOLOG SUBFAMILY C MEMBER 25"/>
    <property type="match status" value="1"/>
</dbReference>
<feature type="region of interest" description="Disordered" evidence="6">
    <location>
        <begin position="295"/>
        <end position="354"/>
    </location>
</feature>
<keyword evidence="10" id="KW-1185">Reference proteome</keyword>
<evidence type="ECO:0000256" key="2">
    <source>
        <dbReference type="ARBA" id="ARBA00022692"/>
    </source>
</evidence>
<evidence type="ECO:0000256" key="1">
    <source>
        <dbReference type="ARBA" id="ARBA00004141"/>
    </source>
</evidence>
<dbReference type="STRING" id="1202772.A0A1V9Z6K8"/>
<dbReference type="InterPro" id="IPR036869">
    <property type="entry name" value="J_dom_sf"/>
</dbReference>
<evidence type="ECO:0000256" key="6">
    <source>
        <dbReference type="SAM" id="MobiDB-lite"/>
    </source>
</evidence>
<feature type="transmembrane region" description="Helical" evidence="7">
    <location>
        <begin position="590"/>
        <end position="613"/>
    </location>
</feature>
<dbReference type="InterPro" id="IPR044632">
    <property type="entry name" value="DNAJC25-like"/>
</dbReference>
<feature type="region of interest" description="Disordered" evidence="6">
    <location>
        <begin position="161"/>
        <end position="271"/>
    </location>
</feature>
<dbReference type="InterPro" id="IPR021869">
    <property type="entry name" value="RNase_Zc3h12_NYN"/>
</dbReference>
<evidence type="ECO:0000259" key="8">
    <source>
        <dbReference type="PROSITE" id="PS50076"/>
    </source>
</evidence>
<dbReference type="GO" id="GO:0005789">
    <property type="term" value="C:endoplasmic reticulum membrane"/>
    <property type="evidence" value="ECO:0007669"/>
    <property type="project" value="TreeGrafter"/>
</dbReference>
<evidence type="ECO:0000256" key="3">
    <source>
        <dbReference type="ARBA" id="ARBA00022989"/>
    </source>
</evidence>
<reference evidence="9 10" key="1">
    <citation type="journal article" date="2014" name="Genome Biol. Evol.">
        <title>The secreted proteins of Achlya hypogyna and Thraustotheca clavata identify the ancestral oomycete secretome and reveal gene acquisitions by horizontal gene transfer.</title>
        <authorList>
            <person name="Misner I."/>
            <person name="Blouin N."/>
            <person name="Leonard G."/>
            <person name="Richards T.A."/>
            <person name="Lane C.E."/>
        </authorList>
    </citation>
    <scope>NUCLEOTIDE SEQUENCE [LARGE SCALE GENOMIC DNA]</scope>
    <source>
        <strain evidence="9 10">ATCC 48635</strain>
    </source>
</reference>
<keyword evidence="4 7" id="KW-0472">Membrane</keyword>
<evidence type="ECO:0000256" key="4">
    <source>
        <dbReference type="ARBA" id="ARBA00023136"/>
    </source>
</evidence>
<keyword evidence="5" id="KW-0143">Chaperone</keyword>
<accession>A0A1V9Z6K8</accession>
<dbReference type="EMBL" id="JNBR01000403">
    <property type="protein sequence ID" value="OQR93572.1"/>
    <property type="molecule type" value="Genomic_DNA"/>
</dbReference>
<evidence type="ECO:0000313" key="9">
    <source>
        <dbReference type="EMBL" id="OQR93572.1"/>
    </source>
</evidence>
<protein>
    <submittedName>
        <fullName evidence="9">DnaJ-like subfamily C member 25-like</fullName>
    </submittedName>
</protein>
<feature type="domain" description="J" evidence="8">
    <location>
        <begin position="393"/>
        <end position="459"/>
    </location>
</feature>
<dbReference type="PANTHER" id="PTHR44176:SF1">
    <property type="entry name" value="DNAJ HOMOLOG SUBFAMILY C MEMBER 25"/>
    <property type="match status" value="1"/>
</dbReference>
<dbReference type="OrthoDB" id="10250354at2759"/>
<comment type="caution">
    <text evidence="9">The sequence shown here is derived from an EMBL/GenBank/DDBJ whole genome shotgun (WGS) entry which is preliminary data.</text>
</comment>
<keyword evidence="2 7" id="KW-0812">Transmembrane</keyword>
<dbReference type="InterPro" id="IPR001623">
    <property type="entry name" value="DnaJ_domain"/>
</dbReference>
<dbReference type="SMART" id="SM00271">
    <property type="entry name" value="DnaJ"/>
    <property type="match status" value="1"/>
</dbReference>
<keyword evidence="3 7" id="KW-1133">Transmembrane helix</keyword>
<sequence>MKGPVVVLDAANIATLTRGTVRVQRLVSALDHFEALGVRVIAFAPGYWIRSKAPTPRTRPLSTVETEMDQRTEMALVQALVDQERVVLTPPQAHDDFFLIDYAMKHDGFIVSNDMFRDHVAKKMQFHGRNLTEAWIRSRCITFTFVGTEFLPNAEHMQRLGAKDTKSKTRPKAACSTPLEGASNNRATATAARLAQLQIDTTPRPSEPEDEDSDIASGPRASSQTMRGKSRAASTHEPCTKVNNAFKALEEDTSSSSAGEDEASKSSVVIPLPGNVPPVNSLVNDWLQLQRMIAMSQQDDSSQSTTSSSSTPVTGPQKLSRRARKKLLRERLEAQVNDASTAPPKNISPIQYVSPECRPGTNGQNILRMRLLGVWAAVAAVVDARNMYCGERECYDILGLGDDTGASPAVIRRQYRSLSLLVHPDKNPGADAAAQFQDLATAYEVLSQPEKRAAYDHYMLHPEDYAYNYGMYVQHAYAPKSDYRVILLGFVLFLSGCQYLAQSHRHAQAMAYFRQVTALSSEELTRTAQSDTVKRQAAAIQTERNAGVKRGKDRKAKDAAKAEFETIVDELMATTEISGGYEKPALRNLLLVRLVLLPYTLSAYVAWLGHWLFAYSFLRRPYAPDAARYLTCKALGITEGYFFSDQFPHDRDDVLSRELWVPANLADFHKQLEDDWKRKHPTKYKQILRHRRRAEDES</sequence>
<dbReference type="PROSITE" id="PS50076">
    <property type="entry name" value="DNAJ_2"/>
    <property type="match status" value="1"/>
</dbReference>
<organism evidence="9 10">
    <name type="scientific">Achlya hypogyna</name>
    <name type="common">Oomycete</name>
    <name type="synonym">Protoachlya hypogyna</name>
    <dbReference type="NCBI Taxonomy" id="1202772"/>
    <lineage>
        <taxon>Eukaryota</taxon>
        <taxon>Sar</taxon>
        <taxon>Stramenopiles</taxon>
        <taxon>Oomycota</taxon>
        <taxon>Saprolegniomycetes</taxon>
        <taxon>Saprolegniales</taxon>
        <taxon>Achlyaceae</taxon>
        <taxon>Achlya</taxon>
    </lineage>
</organism>
<dbReference type="Proteomes" id="UP000243579">
    <property type="component" value="Unassembled WGS sequence"/>
</dbReference>
<dbReference type="Pfam" id="PF00226">
    <property type="entry name" value="DnaJ"/>
    <property type="match status" value="1"/>
</dbReference>
<dbReference type="GO" id="GO:0006457">
    <property type="term" value="P:protein folding"/>
    <property type="evidence" value="ECO:0007669"/>
    <property type="project" value="InterPro"/>
</dbReference>
<feature type="compositionally biased region" description="Low complexity" evidence="6">
    <location>
        <begin position="184"/>
        <end position="198"/>
    </location>
</feature>
<dbReference type="CDD" id="cd06257">
    <property type="entry name" value="DnaJ"/>
    <property type="match status" value="1"/>
</dbReference>
<gene>
    <name evidence="9" type="ORF">ACHHYP_02424</name>
</gene>
<dbReference type="Gene3D" id="3.40.50.11980">
    <property type="match status" value="1"/>
</dbReference>
<dbReference type="Gene3D" id="1.10.287.110">
    <property type="entry name" value="DnaJ domain"/>
    <property type="match status" value="1"/>
</dbReference>
<evidence type="ECO:0000256" key="5">
    <source>
        <dbReference type="ARBA" id="ARBA00023186"/>
    </source>
</evidence>
<evidence type="ECO:0000313" key="10">
    <source>
        <dbReference type="Proteomes" id="UP000243579"/>
    </source>
</evidence>
<feature type="compositionally biased region" description="Basic residues" evidence="6">
    <location>
        <begin position="319"/>
        <end position="328"/>
    </location>
</feature>
<dbReference type="Pfam" id="PF11977">
    <property type="entry name" value="RNase_Zc3h12a"/>
    <property type="match status" value="1"/>
</dbReference>
<name>A0A1V9Z6K8_ACHHY</name>
<dbReference type="AlphaFoldDB" id="A0A1V9Z6K8"/>
<comment type="subcellular location">
    <subcellularLocation>
        <location evidence="1">Membrane</location>
        <topology evidence="1">Multi-pass membrane protein</topology>
    </subcellularLocation>
</comment>
<feature type="compositionally biased region" description="Low complexity" evidence="6">
    <location>
        <begin position="296"/>
        <end position="311"/>
    </location>
</feature>
<dbReference type="PRINTS" id="PR00625">
    <property type="entry name" value="JDOMAIN"/>
</dbReference>
<evidence type="ECO:0000256" key="7">
    <source>
        <dbReference type="SAM" id="Phobius"/>
    </source>
</evidence>
<dbReference type="SUPFAM" id="SSF46565">
    <property type="entry name" value="Chaperone J-domain"/>
    <property type="match status" value="1"/>
</dbReference>
<proteinExistence type="predicted"/>